<evidence type="ECO:0000256" key="3">
    <source>
        <dbReference type="ARBA" id="ARBA00022737"/>
    </source>
</evidence>
<feature type="non-terminal residue" evidence="11">
    <location>
        <position position="189"/>
    </location>
</feature>
<keyword evidence="3" id="KW-0677">Repeat</keyword>
<evidence type="ECO:0000256" key="10">
    <source>
        <dbReference type="ARBA" id="ARBA00023204"/>
    </source>
</evidence>
<dbReference type="PANTHER" id="PTHR43152">
    <property type="entry name" value="UVRABC SYSTEM PROTEIN A"/>
    <property type="match status" value="1"/>
</dbReference>
<accession>A0ABW3CF49</accession>
<sequence>VGTITDSWTYLRLLFSRVGTPHVGESNHFSFNDPAGMCPTCSGLGEVVVSAVDRFLDLDRSLAEGAILLPGFGDGGYWYSQYADIGTFDASTPLREWTESERQALLYGGEHAARLGTRPPRNYEGVVERFERVYLRTSDSLSEKKQQTIDRFTRSELCPDCRGDRLNEAARTATVLGHTIGELARMEIT</sequence>
<evidence type="ECO:0000256" key="4">
    <source>
        <dbReference type="ARBA" id="ARBA00022741"/>
    </source>
</evidence>
<organism evidence="11 12">
    <name type="scientific">Actinomadura adrarensis</name>
    <dbReference type="NCBI Taxonomy" id="1819600"/>
    <lineage>
        <taxon>Bacteria</taxon>
        <taxon>Bacillati</taxon>
        <taxon>Actinomycetota</taxon>
        <taxon>Actinomycetes</taxon>
        <taxon>Streptosporangiales</taxon>
        <taxon>Thermomonosporaceae</taxon>
        <taxon>Actinomadura</taxon>
    </lineage>
</organism>
<dbReference type="PANTHER" id="PTHR43152:SF3">
    <property type="entry name" value="UVRABC SYSTEM PROTEIN A"/>
    <property type="match status" value="1"/>
</dbReference>
<dbReference type="Gene3D" id="1.20.1580.10">
    <property type="entry name" value="ABC transporter ATPase like domain"/>
    <property type="match status" value="1"/>
</dbReference>
<name>A0ABW3CF49_9ACTN</name>
<keyword evidence="2" id="KW-0963">Cytoplasm</keyword>
<comment type="subcellular location">
    <subcellularLocation>
        <location evidence="1">Cytoplasm</location>
    </subcellularLocation>
</comment>
<keyword evidence="7" id="KW-0067">ATP-binding</keyword>
<keyword evidence="12" id="KW-1185">Reference proteome</keyword>
<feature type="non-terminal residue" evidence="11">
    <location>
        <position position="1"/>
    </location>
</feature>
<keyword evidence="8" id="KW-0267">Excision nuclease</keyword>
<evidence type="ECO:0000256" key="9">
    <source>
        <dbReference type="ARBA" id="ARBA00023125"/>
    </source>
</evidence>
<reference evidence="12" key="1">
    <citation type="journal article" date="2019" name="Int. J. Syst. Evol. Microbiol.">
        <title>The Global Catalogue of Microorganisms (GCM) 10K type strain sequencing project: providing services to taxonomists for standard genome sequencing and annotation.</title>
        <authorList>
            <consortium name="The Broad Institute Genomics Platform"/>
            <consortium name="The Broad Institute Genome Sequencing Center for Infectious Disease"/>
            <person name="Wu L."/>
            <person name="Ma J."/>
        </authorList>
    </citation>
    <scope>NUCLEOTIDE SEQUENCE [LARGE SCALE GENOMIC DNA]</scope>
    <source>
        <strain evidence="12">JCM 31696</strain>
    </source>
</reference>
<evidence type="ECO:0000313" key="11">
    <source>
        <dbReference type="EMBL" id="MFD0852182.1"/>
    </source>
</evidence>
<keyword evidence="10" id="KW-0234">DNA repair</keyword>
<evidence type="ECO:0000256" key="2">
    <source>
        <dbReference type="ARBA" id="ARBA00022490"/>
    </source>
</evidence>
<dbReference type="Gene3D" id="1.10.8.280">
    <property type="entry name" value="ABC transporter ATPase domain-like"/>
    <property type="match status" value="1"/>
</dbReference>
<keyword evidence="4" id="KW-0547">Nucleotide-binding</keyword>
<proteinExistence type="predicted"/>
<keyword evidence="9" id="KW-0238">DNA-binding</keyword>
<keyword evidence="6" id="KW-0228">DNA excision</keyword>
<evidence type="ECO:0000256" key="5">
    <source>
        <dbReference type="ARBA" id="ARBA00022763"/>
    </source>
</evidence>
<keyword evidence="5" id="KW-0227">DNA damage</keyword>
<dbReference type="Proteomes" id="UP001597083">
    <property type="component" value="Unassembled WGS sequence"/>
</dbReference>
<gene>
    <name evidence="11" type="ORF">ACFQ07_08115</name>
</gene>
<evidence type="ECO:0000256" key="8">
    <source>
        <dbReference type="ARBA" id="ARBA00022881"/>
    </source>
</evidence>
<dbReference type="EMBL" id="JBHTIR010001136">
    <property type="protein sequence ID" value="MFD0852182.1"/>
    <property type="molecule type" value="Genomic_DNA"/>
</dbReference>
<protein>
    <submittedName>
        <fullName evidence="11">Excinuclease ABC subunit UvrA</fullName>
    </submittedName>
</protein>
<evidence type="ECO:0000256" key="1">
    <source>
        <dbReference type="ARBA" id="ARBA00004496"/>
    </source>
</evidence>
<evidence type="ECO:0000256" key="6">
    <source>
        <dbReference type="ARBA" id="ARBA00022769"/>
    </source>
</evidence>
<evidence type="ECO:0000256" key="7">
    <source>
        <dbReference type="ARBA" id="ARBA00022840"/>
    </source>
</evidence>
<evidence type="ECO:0000313" key="12">
    <source>
        <dbReference type="Proteomes" id="UP001597083"/>
    </source>
</evidence>
<comment type="caution">
    <text evidence="11">The sequence shown here is derived from an EMBL/GenBank/DDBJ whole genome shotgun (WGS) entry which is preliminary data.</text>
</comment>